<evidence type="ECO:0000313" key="6">
    <source>
        <dbReference type="EMBL" id="CAI0453269.1"/>
    </source>
</evidence>
<reference evidence="6" key="1">
    <citation type="submission" date="2022-08" db="EMBL/GenBank/DDBJ databases">
        <authorList>
            <person name="Gutierrez-Valencia J."/>
        </authorList>
    </citation>
    <scope>NUCLEOTIDE SEQUENCE</scope>
</reference>
<keyword evidence="4" id="KW-0750">Starch biosynthesis</keyword>
<protein>
    <recommendedName>
        <fullName evidence="5">Starch synthase catalytic domain-containing protein</fullName>
    </recommendedName>
</protein>
<dbReference type="EMBL" id="CAMGYJ010000007">
    <property type="protein sequence ID" value="CAI0453269.1"/>
    <property type="molecule type" value="Genomic_DNA"/>
</dbReference>
<dbReference type="AlphaFoldDB" id="A0AAV0N3V4"/>
<gene>
    <name evidence="6" type="ORF">LITE_LOCUS31530</name>
</gene>
<organism evidence="6 7">
    <name type="scientific">Linum tenue</name>
    <dbReference type="NCBI Taxonomy" id="586396"/>
    <lineage>
        <taxon>Eukaryota</taxon>
        <taxon>Viridiplantae</taxon>
        <taxon>Streptophyta</taxon>
        <taxon>Embryophyta</taxon>
        <taxon>Tracheophyta</taxon>
        <taxon>Spermatophyta</taxon>
        <taxon>Magnoliopsida</taxon>
        <taxon>eudicotyledons</taxon>
        <taxon>Gunneridae</taxon>
        <taxon>Pentapetalae</taxon>
        <taxon>rosids</taxon>
        <taxon>fabids</taxon>
        <taxon>Malpighiales</taxon>
        <taxon>Linaceae</taxon>
        <taxon>Linum</taxon>
    </lineage>
</organism>
<evidence type="ECO:0000313" key="7">
    <source>
        <dbReference type="Proteomes" id="UP001154282"/>
    </source>
</evidence>
<dbReference type="Proteomes" id="UP001154282">
    <property type="component" value="Unassembled WGS sequence"/>
</dbReference>
<evidence type="ECO:0000256" key="4">
    <source>
        <dbReference type="ARBA" id="ARBA00022922"/>
    </source>
</evidence>
<dbReference type="GO" id="GO:0016757">
    <property type="term" value="F:glycosyltransferase activity"/>
    <property type="evidence" value="ECO:0007669"/>
    <property type="project" value="UniProtKB-KW"/>
</dbReference>
<evidence type="ECO:0000256" key="1">
    <source>
        <dbReference type="ARBA" id="ARBA00004727"/>
    </source>
</evidence>
<comment type="caution">
    <text evidence="6">The sequence shown here is derived from an EMBL/GenBank/DDBJ whole genome shotgun (WGS) entry which is preliminary data.</text>
</comment>
<dbReference type="Pfam" id="PF08323">
    <property type="entry name" value="Glyco_transf_5"/>
    <property type="match status" value="1"/>
</dbReference>
<keyword evidence="3" id="KW-0808">Transferase</keyword>
<keyword evidence="2" id="KW-0328">Glycosyltransferase</keyword>
<proteinExistence type="predicted"/>
<sequence length="36" mass="3674">MRLVFVGAEVAPWSKTGGLGDVLGGLPPAMAVSYLN</sequence>
<dbReference type="InterPro" id="IPR013534">
    <property type="entry name" value="Starch_synth_cat_dom"/>
</dbReference>
<feature type="domain" description="Starch synthase catalytic" evidence="5">
    <location>
        <begin position="3"/>
        <end position="31"/>
    </location>
</feature>
<keyword evidence="7" id="KW-1185">Reference proteome</keyword>
<name>A0AAV0N3V4_9ROSI</name>
<evidence type="ECO:0000259" key="5">
    <source>
        <dbReference type="Pfam" id="PF08323"/>
    </source>
</evidence>
<comment type="pathway">
    <text evidence="1">Glycan biosynthesis; starch biosynthesis.</text>
</comment>
<evidence type="ECO:0000256" key="2">
    <source>
        <dbReference type="ARBA" id="ARBA00022676"/>
    </source>
</evidence>
<dbReference type="GO" id="GO:0019252">
    <property type="term" value="P:starch biosynthetic process"/>
    <property type="evidence" value="ECO:0007669"/>
    <property type="project" value="UniProtKB-KW"/>
</dbReference>
<evidence type="ECO:0000256" key="3">
    <source>
        <dbReference type="ARBA" id="ARBA00022679"/>
    </source>
</evidence>
<accession>A0AAV0N3V4</accession>
<dbReference type="Gene3D" id="3.40.50.2000">
    <property type="entry name" value="Glycogen Phosphorylase B"/>
    <property type="match status" value="1"/>
</dbReference>